<evidence type="ECO:0008006" key="3">
    <source>
        <dbReference type="Google" id="ProtNLM"/>
    </source>
</evidence>
<evidence type="ECO:0000313" key="1">
    <source>
        <dbReference type="EMBL" id="MFD1563090.1"/>
    </source>
</evidence>
<organism evidence="1 2">
    <name type="scientific">Haloarchaeobius amylolyticus</name>
    <dbReference type="NCBI Taxonomy" id="1198296"/>
    <lineage>
        <taxon>Archaea</taxon>
        <taxon>Methanobacteriati</taxon>
        <taxon>Methanobacteriota</taxon>
        <taxon>Stenosarchaea group</taxon>
        <taxon>Halobacteria</taxon>
        <taxon>Halobacteriales</taxon>
        <taxon>Halorubellaceae</taxon>
        <taxon>Haloarchaeobius</taxon>
    </lineage>
</organism>
<accession>A0ABD6BE76</accession>
<reference evidence="1 2" key="1">
    <citation type="journal article" date="2019" name="Int. J. Syst. Evol. Microbiol.">
        <title>The Global Catalogue of Microorganisms (GCM) 10K type strain sequencing project: providing services to taxonomists for standard genome sequencing and annotation.</title>
        <authorList>
            <consortium name="The Broad Institute Genomics Platform"/>
            <consortium name="The Broad Institute Genome Sequencing Center for Infectious Disease"/>
            <person name="Wu L."/>
            <person name="Ma J."/>
        </authorList>
    </citation>
    <scope>NUCLEOTIDE SEQUENCE [LARGE SCALE GENOMIC DNA]</scope>
    <source>
        <strain evidence="1 2">CGMCC 1.12230</strain>
    </source>
</reference>
<sequence length="122" mass="13880">MEFDSIPIEAIRTKANRSRYYVHHGDYGKVYRLWVELTRTASTLYYVGHSVTPIERVHNHLEGYSNIDFLDTMNITGVEAAYPCDISGKYQCEAQAANDRTLIDSDTACVSLDDVTSFAYWA</sequence>
<dbReference type="RefSeq" id="WP_390285308.1">
    <property type="nucleotide sequence ID" value="NZ_JBHUDI010000003.1"/>
</dbReference>
<comment type="caution">
    <text evidence="1">The sequence shown here is derived from an EMBL/GenBank/DDBJ whole genome shotgun (WGS) entry which is preliminary data.</text>
</comment>
<dbReference type="EMBL" id="JBHUDI010000003">
    <property type="protein sequence ID" value="MFD1563090.1"/>
    <property type="molecule type" value="Genomic_DNA"/>
</dbReference>
<protein>
    <recommendedName>
        <fullName evidence="3">GIY-YIG domain-containing protein</fullName>
    </recommendedName>
</protein>
<evidence type="ECO:0000313" key="2">
    <source>
        <dbReference type="Proteomes" id="UP001597076"/>
    </source>
</evidence>
<dbReference type="AlphaFoldDB" id="A0ABD6BE76"/>
<dbReference type="Proteomes" id="UP001597076">
    <property type="component" value="Unassembled WGS sequence"/>
</dbReference>
<gene>
    <name evidence="1" type="ORF">ACFR99_05975</name>
</gene>
<keyword evidence="2" id="KW-1185">Reference proteome</keyword>
<name>A0ABD6BE76_9EURY</name>
<proteinExistence type="predicted"/>